<reference evidence="2 3" key="1">
    <citation type="journal article" date="2006" name="PLoS Genet.">
        <title>Comparative genomics of emerging human ehrlichiosis agents.</title>
        <authorList>
            <person name="Dunning Hotopp J.C."/>
            <person name="Lin M."/>
            <person name="Madupu R."/>
            <person name="Crabtree J."/>
            <person name="Angiuoli S.V."/>
            <person name="Eisen J.A."/>
            <person name="Seshadri R."/>
            <person name="Ren Q."/>
            <person name="Wu M."/>
            <person name="Utterback T.R."/>
            <person name="Smith S."/>
            <person name="Lewis M."/>
            <person name="Khouri H."/>
            <person name="Zhang C."/>
            <person name="Niu H."/>
            <person name="Lin Q."/>
            <person name="Ohashi N."/>
            <person name="Zhi N."/>
            <person name="Nelson W."/>
            <person name="Brinkac L.M."/>
            <person name="Dodson R.J."/>
            <person name="Rosovitz M.J."/>
            <person name="Sundaram J."/>
            <person name="Daugherty S.C."/>
            <person name="Davidsen T."/>
            <person name="Durkin A.S."/>
            <person name="Gwinn M."/>
            <person name="Haft D.H."/>
            <person name="Selengut J.D."/>
            <person name="Sullivan S.A."/>
            <person name="Zafar N."/>
            <person name="Zhou L."/>
            <person name="Benahmed F."/>
            <person name="Forberger H."/>
            <person name="Halpin R."/>
            <person name="Mulligan S."/>
            <person name="Robinson J."/>
            <person name="White O."/>
            <person name="Rikihisa Y."/>
            <person name="Tettelin H."/>
        </authorList>
    </citation>
    <scope>NUCLEOTIDE SEQUENCE [LARGE SCALE GENOMIC DNA]</scope>
    <source>
        <strain evidence="3">ATCC VR-367 / Miyayama</strain>
    </source>
</reference>
<dbReference type="AlphaFoldDB" id="Q2GCJ9"/>
<feature type="transmembrane region" description="Helical" evidence="1">
    <location>
        <begin position="16"/>
        <end position="36"/>
    </location>
</feature>
<evidence type="ECO:0000256" key="1">
    <source>
        <dbReference type="SAM" id="Phobius"/>
    </source>
</evidence>
<dbReference type="Proteomes" id="UP000001942">
    <property type="component" value="Chromosome"/>
</dbReference>
<proteinExistence type="predicted"/>
<keyword evidence="1" id="KW-1133">Transmembrane helix</keyword>
<keyword evidence="1" id="KW-0472">Membrane</keyword>
<dbReference type="HOGENOM" id="CLU_2143191_0_0_5"/>
<evidence type="ECO:0000313" key="3">
    <source>
        <dbReference type="Proteomes" id="UP000001942"/>
    </source>
</evidence>
<keyword evidence="1" id="KW-0812">Transmembrane</keyword>
<accession>Q2GCJ9</accession>
<gene>
    <name evidence="2" type="ordered locus">NSE_0933</name>
</gene>
<dbReference type="KEGG" id="nse:NSE_0933"/>
<sequence length="112" mass="12819">MIRRIFLNEYFSVAPAPYACYEVFCTLGFFLIDLFFRTLRQKSLLWLGFLFFESVLRGVVTLARGTKWIAAGASFCIAVTNNIAKTLISCDEISLKDCIRTHSTDNHTQHNE</sequence>
<dbReference type="EMBL" id="CP000237">
    <property type="protein sequence ID" value="ABD46288.1"/>
    <property type="molecule type" value="Genomic_DNA"/>
</dbReference>
<evidence type="ECO:0000313" key="2">
    <source>
        <dbReference type="EMBL" id="ABD46288.1"/>
    </source>
</evidence>
<organism evidence="2 3">
    <name type="scientific">Ehrlichia sennetsu (strain ATCC VR-367 / Miyayama)</name>
    <name type="common">Neorickettsia sennetsu</name>
    <dbReference type="NCBI Taxonomy" id="222891"/>
    <lineage>
        <taxon>Bacteria</taxon>
        <taxon>Pseudomonadati</taxon>
        <taxon>Pseudomonadota</taxon>
        <taxon>Alphaproteobacteria</taxon>
        <taxon>Rickettsiales</taxon>
        <taxon>Anaplasmataceae</taxon>
        <taxon>Ehrlichia</taxon>
    </lineage>
</organism>
<dbReference type="STRING" id="222891.NSE_0933"/>
<name>Q2GCJ9_EHRS3</name>
<keyword evidence="3" id="KW-1185">Reference proteome</keyword>
<protein>
    <submittedName>
        <fullName evidence="2">Uncharacterized protein</fullName>
    </submittedName>
</protein>